<protein>
    <submittedName>
        <fullName evidence="2">Uncharacterized protein</fullName>
    </submittedName>
</protein>
<evidence type="ECO:0000313" key="3">
    <source>
        <dbReference type="Proteomes" id="UP001558652"/>
    </source>
</evidence>
<organism evidence="2 3">
    <name type="scientific">Ranatra chinensis</name>
    <dbReference type="NCBI Taxonomy" id="642074"/>
    <lineage>
        <taxon>Eukaryota</taxon>
        <taxon>Metazoa</taxon>
        <taxon>Ecdysozoa</taxon>
        <taxon>Arthropoda</taxon>
        <taxon>Hexapoda</taxon>
        <taxon>Insecta</taxon>
        <taxon>Pterygota</taxon>
        <taxon>Neoptera</taxon>
        <taxon>Paraneoptera</taxon>
        <taxon>Hemiptera</taxon>
        <taxon>Heteroptera</taxon>
        <taxon>Panheteroptera</taxon>
        <taxon>Nepomorpha</taxon>
        <taxon>Nepidae</taxon>
        <taxon>Ranatrinae</taxon>
        <taxon>Ranatra</taxon>
    </lineage>
</organism>
<evidence type="ECO:0000256" key="1">
    <source>
        <dbReference type="SAM" id="MobiDB-lite"/>
    </source>
</evidence>
<keyword evidence="3" id="KW-1185">Reference proteome</keyword>
<dbReference type="Proteomes" id="UP001558652">
    <property type="component" value="Unassembled WGS sequence"/>
</dbReference>
<dbReference type="AlphaFoldDB" id="A0ABD0XYA7"/>
<reference evidence="2 3" key="1">
    <citation type="submission" date="2024-07" db="EMBL/GenBank/DDBJ databases">
        <title>Chromosome-level genome assembly of the water stick insect Ranatra chinensis (Heteroptera: Nepidae).</title>
        <authorList>
            <person name="Liu X."/>
        </authorList>
    </citation>
    <scope>NUCLEOTIDE SEQUENCE [LARGE SCALE GENOMIC DNA]</scope>
    <source>
        <strain evidence="2">Cailab_2021Rc</strain>
        <tissue evidence="2">Muscle</tissue>
    </source>
</reference>
<evidence type="ECO:0000313" key="2">
    <source>
        <dbReference type="EMBL" id="KAL1116226.1"/>
    </source>
</evidence>
<accession>A0ABD0XYA7</accession>
<feature type="compositionally biased region" description="Basic and acidic residues" evidence="1">
    <location>
        <begin position="1"/>
        <end position="11"/>
    </location>
</feature>
<feature type="region of interest" description="Disordered" evidence="1">
    <location>
        <begin position="1"/>
        <end position="20"/>
    </location>
</feature>
<proteinExistence type="predicted"/>
<comment type="caution">
    <text evidence="2">The sequence shown here is derived from an EMBL/GenBank/DDBJ whole genome shotgun (WGS) entry which is preliminary data.</text>
</comment>
<name>A0ABD0XYA7_9HEMI</name>
<dbReference type="EMBL" id="JBFDAA010000018">
    <property type="protein sequence ID" value="KAL1116226.1"/>
    <property type="molecule type" value="Genomic_DNA"/>
</dbReference>
<sequence length="237" mass="26278">MALGRLQDRRSMPSLQSPSFQTSPPFLGTYSLSMDLTSGDLVHYGTPRVLCGFSGSEVYTAPQERTRLTVFLRSHWPATKPPCFDNPLQRYWSFHMVAQNGEVPSGALPVGFSEQQDTTRAIYSVTQIHFIRRYIAESSAKMFSYPGLLFAVGCLLVGLPPDSGHPGIGVSFKLGVKGFEFFVDLSVCGHIEVGMNQSASRIVRRVLDWKDWILPIFDVLAGPHSSIPYVHVGLRIV</sequence>
<gene>
    <name evidence="2" type="ORF">AAG570_005721</name>
</gene>